<dbReference type="EMBL" id="JAVDWQ010000003">
    <property type="protein sequence ID" value="MDR7209253.1"/>
    <property type="molecule type" value="Genomic_DNA"/>
</dbReference>
<accession>A0ABU1Y594</accession>
<dbReference type="SUPFAM" id="SSF56219">
    <property type="entry name" value="DNase I-like"/>
    <property type="match status" value="1"/>
</dbReference>
<proteinExistence type="predicted"/>
<protein>
    <submittedName>
        <fullName evidence="1">Exonuclease III</fullName>
    </submittedName>
</protein>
<evidence type="ECO:0000313" key="2">
    <source>
        <dbReference type="Proteomes" id="UP001269081"/>
    </source>
</evidence>
<comment type="caution">
    <text evidence="1">The sequence shown here is derived from an EMBL/GenBank/DDBJ whole genome shotgun (WGS) entry which is preliminary data.</text>
</comment>
<keyword evidence="2" id="KW-1185">Reference proteome</keyword>
<name>A0ABU1Y594_9FLAO</name>
<dbReference type="Gene3D" id="3.60.10.10">
    <property type="entry name" value="Endonuclease/exonuclease/phosphatase"/>
    <property type="match status" value="1"/>
</dbReference>
<keyword evidence="1" id="KW-0269">Exonuclease</keyword>
<dbReference type="RefSeq" id="WP_310279330.1">
    <property type="nucleotide sequence ID" value="NZ_JAVDWQ010000003.1"/>
</dbReference>
<sequence>MKIITWNCNMVFRKKAEFILTFNPDIVVIPECENPEKLKFAKETKFPTDILWYGTNQNKGLGVFSYSDYRFELLDCHNPIFKNVCQ</sequence>
<keyword evidence="1" id="KW-0378">Hydrolase</keyword>
<dbReference type="Proteomes" id="UP001269081">
    <property type="component" value="Unassembled WGS sequence"/>
</dbReference>
<reference evidence="1 2" key="1">
    <citation type="submission" date="2023-07" db="EMBL/GenBank/DDBJ databases">
        <title>Sorghum-associated microbial communities from plants grown in Nebraska, USA.</title>
        <authorList>
            <person name="Schachtman D."/>
        </authorList>
    </citation>
    <scope>NUCLEOTIDE SEQUENCE [LARGE SCALE GENOMIC DNA]</scope>
    <source>
        <strain evidence="1 2">4129</strain>
    </source>
</reference>
<dbReference type="GO" id="GO:0004527">
    <property type="term" value="F:exonuclease activity"/>
    <property type="evidence" value="ECO:0007669"/>
    <property type="project" value="UniProtKB-KW"/>
</dbReference>
<keyword evidence="1" id="KW-0540">Nuclease</keyword>
<organism evidence="1 2">
    <name type="scientific">Flavobacterium piscis</name>
    <dbReference type="NCBI Taxonomy" id="1114874"/>
    <lineage>
        <taxon>Bacteria</taxon>
        <taxon>Pseudomonadati</taxon>
        <taxon>Bacteroidota</taxon>
        <taxon>Flavobacteriia</taxon>
        <taxon>Flavobacteriales</taxon>
        <taxon>Flavobacteriaceae</taxon>
        <taxon>Flavobacterium</taxon>
    </lineage>
</organism>
<gene>
    <name evidence="1" type="ORF">J2W48_001186</name>
</gene>
<dbReference type="InterPro" id="IPR036691">
    <property type="entry name" value="Endo/exonu/phosph_ase_sf"/>
</dbReference>
<evidence type="ECO:0000313" key="1">
    <source>
        <dbReference type="EMBL" id="MDR7209253.1"/>
    </source>
</evidence>